<dbReference type="HAMAP" id="MF_00019">
    <property type="entry name" value="PlsX"/>
    <property type="match status" value="1"/>
</dbReference>
<evidence type="ECO:0000256" key="7">
    <source>
        <dbReference type="ARBA" id="ARBA00023264"/>
    </source>
</evidence>
<proteinExistence type="inferred from homology"/>
<evidence type="ECO:0000256" key="1">
    <source>
        <dbReference type="ARBA" id="ARBA00001232"/>
    </source>
</evidence>
<protein>
    <recommendedName>
        <fullName evidence="8 10">Phosphate acyltransferase</fullName>
        <ecNumber evidence="8 10">2.3.1.274</ecNumber>
    </recommendedName>
    <alternativeName>
        <fullName evidence="10">Acyl-ACP phosphotransacylase</fullName>
    </alternativeName>
    <alternativeName>
        <fullName evidence="10">Acyl-[acyl-carrier-protein]--phosphate acyltransferase</fullName>
    </alternativeName>
    <alternativeName>
        <fullName evidence="10">Phosphate-acyl-ACP acyltransferase</fullName>
    </alternativeName>
</protein>
<accession>A0A0P6YL08</accession>
<dbReference type="EMBL" id="LGKP01000011">
    <property type="protein sequence ID" value="KPL90557.1"/>
    <property type="molecule type" value="Genomic_DNA"/>
</dbReference>
<keyword evidence="13" id="KW-1185">Reference proteome</keyword>
<organism evidence="12 13">
    <name type="scientific">Herpetosiphon geysericola</name>
    <dbReference type="NCBI Taxonomy" id="70996"/>
    <lineage>
        <taxon>Bacteria</taxon>
        <taxon>Bacillati</taxon>
        <taxon>Chloroflexota</taxon>
        <taxon>Chloroflexia</taxon>
        <taxon>Herpetosiphonales</taxon>
        <taxon>Herpetosiphonaceae</taxon>
        <taxon>Herpetosiphon</taxon>
    </lineage>
</organism>
<dbReference type="PIRSF" id="PIRSF002465">
    <property type="entry name" value="Phsphlp_syn_PlsX"/>
    <property type="match status" value="1"/>
</dbReference>
<keyword evidence="11" id="KW-0472">Membrane</keyword>
<dbReference type="Proteomes" id="UP000050277">
    <property type="component" value="Unassembled WGS sequence"/>
</dbReference>
<dbReference type="EC" id="2.3.1.274" evidence="8 10"/>
<dbReference type="AlphaFoldDB" id="A0A0P6YL08"/>
<name>A0A0P6YL08_9CHLR</name>
<comment type="caution">
    <text evidence="12">The sequence shown here is derived from an EMBL/GenBank/DDBJ whole genome shotgun (WGS) entry which is preliminary data.</text>
</comment>
<evidence type="ECO:0000256" key="11">
    <source>
        <dbReference type="SAM" id="Phobius"/>
    </source>
</evidence>
<evidence type="ECO:0000256" key="3">
    <source>
        <dbReference type="ARBA" id="ARBA00022516"/>
    </source>
</evidence>
<dbReference type="NCBIfam" id="TIGR00182">
    <property type="entry name" value="plsX"/>
    <property type="match status" value="1"/>
</dbReference>
<dbReference type="SUPFAM" id="SSF53659">
    <property type="entry name" value="Isocitrate/Isopropylmalate dehydrogenase-like"/>
    <property type="match status" value="1"/>
</dbReference>
<dbReference type="STRING" id="70996.SE18_05570"/>
<dbReference type="UniPathway" id="UPA00085"/>
<evidence type="ECO:0000313" key="12">
    <source>
        <dbReference type="EMBL" id="KPL90557.1"/>
    </source>
</evidence>
<dbReference type="PANTHER" id="PTHR30100">
    <property type="entry name" value="FATTY ACID/PHOSPHOLIPID SYNTHESIS PROTEIN PLSX"/>
    <property type="match status" value="1"/>
</dbReference>
<comment type="subcellular location">
    <subcellularLocation>
        <location evidence="10">Cytoplasm</location>
    </subcellularLocation>
    <text evidence="10">Associated with the membrane possibly through PlsY.</text>
</comment>
<comment type="similarity">
    <text evidence="10">Belongs to the PlsX family.</text>
</comment>
<keyword evidence="7 10" id="KW-1208">Phospholipid metabolism</keyword>
<evidence type="ECO:0000256" key="5">
    <source>
        <dbReference type="ARBA" id="ARBA00023098"/>
    </source>
</evidence>
<keyword evidence="11" id="KW-0812">Transmembrane</keyword>
<dbReference type="Gene3D" id="3.40.718.10">
    <property type="entry name" value="Isopropylmalate Dehydrogenase"/>
    <property type="match status" value="2"/>
</dbReference>
<evidence type="ECO:0000256" key="2">
    <source>
        <dbReference type="ARBA" id="ARBA00022490"/>
    </source>
</evidence>
<keyword evidence="3 10" id="KW-0444">Lipid biosynthesis</keyword>
<feature type="transmembrane region" description="Helical" evidence="11">
    <location>
        <begin position="281"/>
        <end position="303"/>
    </location>
</feature>
<evidence type="ECO:0000256" key="9">
    <source>
        <dbReference type="ARBA" id="ARBA00046608"/>
    </source>
</evidence>
<dbReference type="GO" id="GO:0008654">
    <property type="term" value="P:phospholipid biosynthetic process"/>
    <property type="evidence" value="ECO:0007669"/>
    <property type="project" value="UniProtKB-KW"/>
</dbReference>
<comment type="subunit">
    <text evidence="9 10">Homodimer. Probably interacts with PlsY.</text>
</comment>
<dbReference type="GO" id="GO:0043811">
    <property type="term" value="F:phosphate:acyl-[acyl carrier protein] acyltransferase activity"/>
    <property type="evidence" value="ECO:0007669"/>
    <property type="project" value="UniProtKB-UniRule"/>
</dbReference>
<evidence type="ECO:0000256" key="8">
    <source>
        <dbReference type="ARBA" id="ARBA00024069"/>
    </source>
</evidence>
<dbReference type="GO" id="GO:0006633">
    <property type="term" value="P:fatty acid biosynthetic process"/>
    <property type="evidence" value="ECO:0007669"/>
    <property type="project" value="UniProtKB-UniRule"/>
</dbReference>
<comment type="function">
    <text evidence="10">Catalyzes the reversible formation of acyl-phosphate (acyl-PO(4)) from acyl-[acyl-carrier-protein] (acyl-ACP). This enzyme utilizes acyl-ACP as fatty acyl donor, but not acyl-CoA.</text>
</comment>
<dbReference type="Pfam" id="PF02504">
    <property type="entry name" value="FA_synthesis"/>
    <property type="match status" value="2"/>
</dbReference>
<evidence type="ECO:0000313" key="13">
    <source>
        <dbReference type="Proteomes" id="UP000050277"/>
    </source>
</evidence>
<evidence type="ECO:0000256" key="10">
    <source>
        <dbReference type="HAMAP-Rule" id="MF_00019"/>
    </source>
</evidence>
<gene>
    <name evidence="10" type="primary">plsX</name>
    <name evidence="12" type="ORF">SE18_05570</name>
</gene>
<comment type="catalytic activity">
    <reaction evidence="1 10">
        <text>a fatty acyl-[ACP] + phosphate = an acyl phosphate + holo-[ACP]</text>
        <dbReference type="Rhea" id="RHEA:42292"/>
        <dbReference type="Rhea" id="RHEA-COMP:9685"/>
        <dbReference type="Rhea" id="RHEA-COMP:14125"/>
        <dbReference type="ChEBI" id="CHEBI:43474"/>
        <dbReference type="ChEBI" id="CHEBI:59918"/>
        <dbReference type="ChEBI" id="CHEBI:64479"/>
        <dbReference type="ChEBI" id="CHEBI:138651"/>
        <dbReference type="EC" id="2.3.1.274"/>
    </reaction>
</comment>
<keyword evidence="11" id="KW-1133">Transmembrane helix</keyword>
<keyword evidence="4 10" id="KW-0808">Transferase</keyword>
<dbReference type="OrthoDB" id="9806408at2"/>
<evidence type="ECO:0000256" key="4">
    <source>
        <dbReference type="ARBA" id="ARBA00022679"/>
    </source>
</evidence>
<dbReference type="PATRIC" id="fig|70996.4.peg.5507"/>
<dbReference type="InterPro" id="IPR012281">
    <property type="entry name" value="Phospholipid_synth_PlsX-like"/>
</dbReference>
<dbReference type="RefSeq" id="WP_054533438.1">
    <property type="nucleotide sequence ID" value="NZ_LGKP01000011.1"/>
</dbReference>
<keyword evidence="2 10" id="KW-0963">Cytoplasm</keyword>
<comment type="pathway">
    <text evidence="10">Lipid metabolism; phospholipid metabolism.</text>
</comment>
<reference evidence="12 13" key="1">
    <citation type="submission" date="2015-07" db="EMBL/GenBank/DDBJ databases">
        <title>Whole genome sequence of Herpetosiphon geysericola DSM 7119.</title>
        <authorList>
            <person name="Hemp J."/>
            <person name="Ward L.M."/>
            <person name="Pace L.A."/>
            <person name="Fischer W.W."/>
        </authorList>
    </citation>
    <scope>NUCLEOTIDE SEQUENCE [LARGE SCALE GENOMIC DNA]</scope>
    <source>
        <strain evidence="12 13">DSM 7119</strain>
    </source>
</reference>
<evidence type="ECO:0000256" key="6">
    <source>
        <dbReference type="ARBA" id="ARBA00023209"/>
    </source>
</evidence>
<keyword evidence="5 10" id="KW-0443">Lipid metabolism</keyword>
<dbReference type="PANTHER" id="PTHR30100:SF1">
    <property type="entry name" value="PHOSPHATE ACYLTRANSFERASE"/>
    <property type="match status" value="1"/>
</dbReference>
<sequence>MRIVLDASGGDHAPQATVAGAIAAARTWGDQIILVGDEAAIRAELAKHDISNLDLVVVNAPEIIEMTEHPAQAIRRKRNSPVAVGLRLVREGEADAFVSAGHSGATMAGALFILGRIRGIERPCLVTHFPTVNGYALLLDSGATTDCKPEYLVQFAQMGNVYAQKIANIPMPRIGLLANGEESNKGDKLVQDTHGLLLQRPDLNFVGNVEPKDMLINGSADVVVADGFVGNLVLKFGEGVFKMITTAAANNIKATWRQNLALGLLPTLAALALPGKGRWRAVIAGLTGLSLPASLAVAPLLALRKRMDYRSHGGAPLLGVNGIAIIAHGKSDALAIQNAIGQARNAVEQRVVATISHALETVELVPSA</sequence>
<dbReference type="InterPro" id="IPR003664">
    <property type="entry name" value="FA_synthesis"/>
</dbReference>
<dbReference type="GO" id="GO:0005737">
    <property type="term" value="C:cytoplasm"/>
    <property type="evidence" value="ECO:0007669"/>
    <property type="project" value="UniProtKB-SubCell"/>
</dbReference>
<keyword evidence="6 10" id="KW-0594">Phospholipid biosynthesis</keyword>